<dbReference type="HOGENOM" id="CLU_095343_0_0_3"/>
<evidence type="ECO:0000313" key="4">
    <source>
        <dbReference type="Proteomes" id="UP000000268"/>
    </source>
</evidence>
<feature type="transmembrane region" description="Helical" evidence="2">
    <location>
        <begin position="200"/>
        <end position="219"/>
    </location>
</feature>
<dbReference type="Pfam" id="PF01864">
    <property type="entry name" value="CarS-like"/>
    <property type="match status" value="1"/>
</dbReference>
<organism evidence="3 4">
    <name type="scientific">Acaryochloris marina (strain MBIC 11017)</name>
    <dbReference type="NCBI Taxonomy" id="329726"/>
    <lineage>
        <taxon>Bacteria</taxon>
        <taxon>Bacillati</taxon>
        <taxon>Cyanobacteriota</taxon>
        <taxon>Cyanophyceae</taxon>
        <taxon>Acaryochloridales</taxon>
        <taxon>Acaryochloridaceae</taxon>
        <taxon>Acaryochloris</taxon>
    </lineage>
</organism>
<dbReference type="EMBL" id="CP000828">
    <property type="protein sequence ID" value="ABW26714.1"/>
    <property type="molecule type" value="Genomic_DNA"/>
</dbReference>
<dbReference type="AlphaFoldDB" id="B0CB75"/>
<evidence type="ECO:0000313" key="3">
    <source>
        <dbReference type="EMBL" id="ABW26714.1"/>
    </source>
</evidence>
<keyword evidence="2" id="KW-1133">Transmembrane helix</keyword>
<gene>
    <name evidence="3" type="ordered locus">AM1_1693</name>
</gene>
<keyword evidence="2" id="KW-0812">Transmembrane</keyword>
<dbReference type="STRING" id="329726.AM1_1693"/>
<proteinExistence type="predicted"/>
<dbReference type="Proteomes" id="UP000000268">
    <property type="component" value="Chromosome"/>
</dbReference>
<keyword evidence="2" id="KW-0472">Membrane</keyword>
<accession>B0CB75</accession>
<evidence type="ECO:0000256" key="2">
    <source>
        <dbReference type="SAM" id="Phobius"/>
    </source>
</evidence>
<protein>
    <recommendedName>
        <fullName evidence="5">CDP-archaeol synthase</fullName>
    </recommendedName>
</protein>
<dbReference type="eggNOG" id="COG0575">
    <property type="taxonomic scope" value="Bacteria"/>
</dbReference>
<name>B0CB75_ACAM1</name>
<sequence length="227" mass="25855">MEPGQTGGRQPTSSPHIDSDGLGVADEKKLFLEDNIQVQSIAKTMLFWTHFAQDTLNILWLGVGLFIAGVLEAFLWKTKPFELVNIPIQTQWFGANKRWRGLISLPLTCVVSTFFLQVLEAQFLTNSGLQIQLSQFNFIEYGLLVGFIFNLSELPNSFIKRRLEIPPGDENNKVFYVIDHMDSTYGVLILWFFYFHFPLHLVLTGAIVTPLLFMGATWVRRQLGLKA</sequence>
<reference evidence="3 4" key="1">
    <citation type="journal article" date="2008" name="Proc. Natl. Acad. Sci. U.S.A.">
        <title>Niche adaptation and genome expansion in the chlorophyll d-producing cyanobacterium Acaryochloris marina.</title>
        <authorList>
            <person name="Swingley W.D."/>
            <person name="Chen M."/>
            <person name="Cheung P.C."/>
            <person name="Conrad A.L."/>
            <person name="Dejesa L.C."/>
            <person name="Hao J."/>
            <person name="Honchak B.M."/>
            <person name="Karbach L.E."/>
            <person name="Kurdoglu A."/>
            <person name="Lahiri S."/>
            <person name="Mastrian S.D."/>
            <person name="Miyashita H."/>
            <person name="Page L."/>
            <person name="Ramakrishna P."/>
            <person name="Satoh S."/>
            <person name="Sattley W.M."/>
            <person name="Shimada Y."/>
            <person name="Taylor H.L."/>
            <person name="Tomo T."/>
            <person name="Tsuchiya T."/>
            <person name="Wang Z.T."/>
            <person name="Raymond J."/>
            <person name="Mimuro M."/>
            <person name="Blankenship R.E."/>
            <person name="Touchman J.W."/>
        </authorList>
    </citation>
    <scope>NUCLEOTIDE SEQUENCE [LARGE SCALE GENOMIC DNA]</scope>
    <source>
        <strain evidence="4">MBIC 11017</strain>
    </source>
</reference>
<keyword evidence="4" id="KW-1185">Reference proteome</keyword>
<feature type="transmembrane region" description="Helical" evidence="2">
    <location>
        <begin position="99"/>
        <end position="118"/>
    </location>
</feature>
<feature type="transmembrane region" description="Helical" evidence="2">
    <location>
        <begin position="174"/>
        <end position="194"/>
    </location>
</feature>
<feature type="region of interest" description="Disordered" evidence="1">
    <location>
        <begin position="1"/>
        <end position="21"/>
    </location>
</feature>
<dbReference type="KEGG" id="amr:AM1_1693"/>
<dbReference type="RefSeq" id="WP_012162231.1">
    <property type="nucleotide sequence ID" value="NC_009925.1"/>
</dbReference>
<feature type="transmembrane region" description="Helical" evidence="2">
    <location>
        <begin position="58"/>
        <end position="78"/>
    </location>
</feature>
<evidence type="ECO:0008006" key="5">
    <source>
        <dbReference type="Google" id="ProtNLM"/>
    </source>
</evidence>
<dbReference type="InterPro" id="IPR032690">
    <property type="entry name" value="CarS"/>
</dbReference>
<feature type="transmembrane region" description="Helical" evidence="2">
    <location>
        <begin position="138"/>
        <end position="154"/>
    </location>
</feature>
<evidence type="ECO:0000256" key="1">
    <source>
        <dbReference type="SAM" id="MobiDB-lite"/>
    </source>
</evidence>